<name>A0ABW2G670_9ACTN</name>
<dbReference type="Pfam" id="PF17765">
    <property type="entry name" value="MLTR_LBD"/>
    <property type="match status" value="1"/>
</dbReference>
<dbReference type="Pfam" id="PF01381">
    <property type="entry name" value="HTH_3"/>
    <property type="match status" value="1"/>
</dbReference>
<comment type="caution">
    <text evidence="2">The sequence shown here is derived from an EMBL/GenBank/DDBJ whole genome shotgun (WGS) entry which is preliminary data.</text>
</comment>
<dbReference type="Gene3D" id="1.10.260.40">
    <property type="entry name" value="lambda repressor-like DNA-binding domains"/>
    <property type="match status" value="1"/>
</dbReference>
<dbReference type="PANTHER" id="PTHR35010">
    <property type="entry name" value="BLL4672 PROTEIN-RELATED"/>
    <property type="match status" value="1"/>
</dbReference>
<reference evidence="3" key="1">
    <citation type="journal article" date="2019" name="Int. J. Syst. Evol. Microbiol.">
        <title>The Global Catalogue of Microorganisms (GCM) 10K type strain sequencing project: providing services to taxonomists for standard genome sequencing and annotation.</title>
        <authorList>
            <consortium name="The Broad Institute Genomics Platform"/>
            <consortium name="The Broad Institute Genome Sequencing Center for Infectious Disease"/>
            <person name="Wu L."/>
            <person name="Ma J."/>
        </authorList>
    </citation>
    <scope>NUCLEOTIDE SEQUENCE [LARGE SCALE GENOMIC DNA]</scope>
    <source>
        <strain evidence="3">CGMCC 1.12859</strain>
    </source>
</reference>
<dbReference type="CDD" id="cd00093">
    <property type="entry name" value="HTH_XRE"/>
    <property type="match status" value="1"/>
</dbReference>
<dbReference type="Gene3D" id="3.30.450.180">
    <property type="match status" value="1"/>
</dbReference>
<proteinExistence type="predicted"/>
<dbReference type="RefSeq" id="WP_380233109.1">
    <property type="nucleotide sequence ID" value="NZ_JBHSVH010000002.1"/>
</dbReference>
<evidence type="ECO:0000313" key="2">
    <source>
        <dbReference type="EMBL" id="MFC7184974.1"/>
    </source>
</evidence>
<keyword evidence="3" id="KW-1185">Reference proteome</keyword>
<accession>A0ABW2G670</accession>
<feature type="domain" description="HTH cro/C1-type" evidence="1">
    <location>
        <begin position="7"/>
        <end position="61"/>
    </location>
</feature>
<dbReference type="SMART" id="SM00530">
    <property type="entry name" value="HTH_XRE"/>
    <property type="match status" value="1"/>
</dbReference>
<organism evidence="2 3">
    <name type="scientific">Kitasatospora paranensis</name>
    <dbReference type="NCBI Taxonomy" id="258053"/>
    <lineage>
        <taxon>Bacteria</taxon>
        <taxon>Bacillati</taxon>
        <taxon>Actinomycetota</taxon>
        <taxon>Actinomycetes</taxon>
        <taxon>Kitasatosporales</taxon>
        <taxon>Streptomycetaceae</taxon>
        <taxon>Kitasatospora</taxon>
    </lineage>
</organism>
<dbReference type="SUPFAM" id="SSF47413">
    <property type="entry name" value="lambda repressor-like DNA-binding domains"/>
    <property type="match status" value="1"/>
</dbReference>
<evidence type="ECO:0000313" key="3">
    <source>
        <dbReference type="Proteomes" id="UP001596435"/>
    </source>
</evidence>
<dbReference type="PANTHER" id="PTHR35010:SF4">
    <property type="entry name" value="BLL5781 PROTEIN"/>
    <property type="match status" value="1"/>
</dbReference>
<dbReference type="EMBL" id="JBHTAJ010000133">
    <property type="protein sequence ID" value="MFC7184974.1"/>
    <property type="molecule type" value="Genomic_DNA"/>
</dbReference>
<gene>
    <name evidence="2" type="ORF">ACFQMG_36050</name>
</gene>
<dbReference type="InterPro" id="IPR001387">
    <property type="entry name" value="Cro/C1-type_HTH"/>
</dbReference>
<dbReference type="InterPro" id="IPR010982">
    <property type="entry name" value="Lambda_DNA-bd_dom_sf"/>
</dbReference>
<dbReference type="PROSITE" id="PS50943">
    <property type="entry name" value="HTH_CROC1"/>
    <property type="match status" value="1"/>
</dbReference>
<sequence>MGFGESLKERRTQRRISQLELAHRAGTSQRHVSFMESGRSAPGRAMVLRLADSLGLSLRESNEFLLSAGYAAAFPESGVDGAALAPVRRALDLILEGHLPWPALVISGSGELVASNAAFGRLVAGVDPELCAVGANVYRLALHPDGLAPRIVNLAEWSRHILARLRQAGGAGPVGLYAELRSLVPESADGAQSLGFAVPLVLRSPGGLLRLFTTVTTFATATDVTLAELKLEAFLPADDATADLLAGDWQQVRVRAGRRP</sequence>
<dbReference type="Proteomes" id="UP001596435">
    <property type="component" value="Unassembled WGS sequence"/>
</dbReference>
<dbReference type="InterPro" id="IPR041413">
    <property type="entry name" value="MLTR_LBD"/>
</dbReference>
<evidence type="ECO:0000259" key="1">
    <source>
        <dbReference type="PROSITE" id="PS50943"/>
    </source>
</evidence>
<protein>
    <submittedName>
        <fullName evidence="2">Helix-turn-helix domain-containing protein</fullName>
    </submittedName>
</protein>